<evidence type="ECO:0000313" key="1">
    <source>
        <dbReference type="EMBL" id="KAK3049398.1"/>
    </source>
</evidence>
<dbReference type="EMBL" id="JAWDJX010000040">
    <property type="protein sequence ID" value="KAK3049398.1"/>
    <property type="molecule type" value="Genomic_DNA"/>
</dbReference>
<gene>
    <name evidence="1" type="ORF">LTR09_009317</name>
</gene>
<evidence type="ECO:0000313" key="2">
    <source>
        <dbReference type="Proteomes" id="UP001271007"/>
    </source>
</evidence>
<name>A0AAJ0G9L1_9PEZI</name>
<comment type="caution">
    <text evidence="1">The sequence shown here is derived from an EMBL/GenBank/DDBJ whole genome shotgun (WGS) entry which is preliminary data.</text>
</comment>
<reference evidence="1" key="1">
    <citation type="submission" date="2023-04" db="EMBL/GenBank/DDBJ databases">
        <title>Black Yeasts Isolated from many extreme environments.</title>
        <authorList>
            <person name="Coleine C."/>
            <person name="Stajich J.E."/>
            <person name="Selbmann L."/>
        </authorList>
    </citation>
    <scope>NUCLEOTIDE SEQUENCE</scope>
    <source>
        <strain evidence="1">CCFEE 5312</strain>
    </source>
</reference>
<protein>
    <submittedName>
        <fullName evidence="1">Uncharacterized protein</fullName>
    </submittedName>
</protein>
<keyword evidence="2" id="KW-1185">Reference proteome</keyword>
<accession>A0AAJ0G9L1</accession>
<sequence>MTIDPLLARPDYNTLHSSGIADLVSRMGYLENIALSHGPFIDEDKLGVRDIHAIRGVRWDLHGGESQPPGLGNQTHPAVGKISSRRYGACLRICRYPIPKPKIIGFEEAKKKIFGAGYTSRLKEGVMQGEPTGVKAGTQVTVDSLKSEPYRHPQAGRLFATTLRSRKEIVIEVPTGLRLHFPRESQILREKA</sequence>
<dbReference type="Proteomes" id="UP001271007">
    <property type="component" value="Unassembled WGS sequence"/>
</dbReference>
<proteinExistence type="predicted"/>
<dbReference type="AlphaFoldDB" id="A0AAJ0G9L1"/>
<organism evidence="1 2">
    <name type="scientific">Extremus antarcticus</name>
    <dbReference type="NCBI Taxonomy" id="702011"/>
    <lineage>
        <taxon>Eukaryota</taxon>
        <taxon>Fungi</taxon>
        <taxon>Dikarya</taxon>
        <taxon>Ascomycota</taxon>
        <taxon>Pezizomycotina</taxon>
        <taxon>Dothideomycetes</taxon>
        <taxon>Dothideomycetidae</taxon>
        <taxon>Mycosphaerellales</taxon>
        <taxon>Extremaceae</taxon>
        <taxon>Extremus</taxon>
    </lineage>
</organism>